<dbReference type="OMA" id="HSKNSHQ"/>
<dbReference type="FunFam" id="2.30.42.10:FF:000060">
    <property type="entry name" value="Connector enhancer of kinase suppressor of Ras 2"/>
    <property type="match status" value="1"/>
</dbReference>
<name>A0A3Q4H3W5_NEOBR</name>
<dbReference type="PROSITE" id="PS50105">
    <property type="entry name" value="SAM_DOMAIN"/>
    <property type="match status" value="1"/>
</dbReference>
<evidence type="ECO:0000313" key="7">
    <source>
        <dbReference type="Proteomes" id="UP000261580"/>
    </source>
</evidence>
<dbReference type="Pfam" id="PF10534">
    <property type="entry name" value="CRIC_ras_sig"/>
    <property type="match status" value="1"/>
</dbReference>
<dbReference type="InterPro" id="IPR036034">
    <property type="entry name" value="PDZ_sf"/>
</dbReference>
<protein>
    <recommendedName>
        <fullName evidence="8">Cnksr family member 3</fullName>
    </recommendedName>
</protein>
<dbReference type="InterPro" id="IPR010599">
    <property type="entry name" value="CNK2/3_dom"/>
</dbReference>
<dbReference type="GO" id="GO:0009966">
    <property type="term" value="P:regulation of signal transduction"/>
    <property type="evidence" value="ECO:0007669"/>
    <property type="project" value="InterPro"/>
</dbReference>
<dbReference type="InterPro" id="IPR001478">
    <property type="entry name" value="PDZ"/>
</dbReference>
<evidence type="ECO:0000259" key="5">
    <source>
        <dbReference type="PROSITE" id="PS51290"/>
    </source>
</evidence>
<dbReference type="PROSITE" id="PS51290">
    <property type="entry name" value="CRIC"/>
    <property type="match status" value="1"/>
</dbReference>
<dbReference type="Pfam" id="PF00536">
    <property type="entry name" value="SAM_1"/>
    <property type="match status" value="1"/>
</dbReference>
<dbReference type="Ensembl" id="ENSNBRT00000011388.1">
    <property type="protein sequence ID" value="ENSNBRP00000011077.1"/>
    <property type="gene ID" value="ENSNBRG00000008617.1"/>
</dbReference>
<dbReference type="PANTHER" id="PTHR12844:SF17">
    <property type="entry name" value="CONNECTOR ENHANCER OF KINASE SUPPRESSOR OF RAS 3"/>
    <property type="match status" value="1"/>
</dbReference>
<dbReference type="Pfam" id="PF00595">
    <property type="entry name" value="PDZ"/>
    <property type="match status" value="1"/>
</dbReference>
<feature type="region of interest" description="Disordered" evidence="2">
    <location>
        <begin position="379"/>
        <end position="407"/>
    </location>
</feature>
<dbReference type="GO" id="GO:0016020">
    <property type="term" value="C:membrane"/>
    <property type="evidence" value="ECO:0007669"/>
    <property type="project" value="InterPro"/>
</dbReference>
<dbReference type="Gene3D" id="2.30.42.10">
    <property type="match status" value="1"/>
</dbReference>
<sequence length="510" mass="56001">ITCSVNIKCASLSLSLSGLDDSLQQYIPSFQQLQVDGEKLLRMSHQELLSLGVARVGHQELILEAVDLLCALNYGVESDNLKTLVGKMRTAHHNLSSAVTQRRKNPAYHSKNSNQPTNEFLTAVVELIGTAKTLLAWLDRTPLSSANDFTSTKGKIIQLCLELTSTVQKVTEPICIYFLVFQSRALNSICEKTVQATSDPAKREMSCLEEVHITNVKPGEGLGIYIKSTYDGLHVITGTTENSPADKTQRIHAGDEVIQVNKQTVVGWQLKHLVGKLRAESGGVVLMLKKRPSGPSASFTPAPLKNLRWRPPLVQVSRHAPGKRGKTTILDLYIPPPPEAPYVPLDGNTNVFAGVKMRPKSPNSHLDADVRQRRYTVAEENRTSAVPPPESSHPIPVRLRQRSSSRCKDTKDVLHMYRSNEGISTITEEEPCFPLPYRGHPSVRGVDHIRGSQCYINANLHNTATIPYQEVGSKKASASTSAAVSPTKGVNKQSTSLLGGWLARLKLLSH</sequence>
<evidence type="ECO:0000259" key="3">
    <source>
        <dbReference type="PROSITE" id="PS50105"/>
    </source>
</evidence>
<dbReference type="STRING" id="32507.ENSNBRP00000011077"/>
<reference evidence="6" key="2">
    <citation type="submission" date="2025-09" db="UniProtKB">
        <authorList>
            <consortium name="Ensembl"/>
        </authorList>
    </citation>
    <scope>IDENTIFICATION</scope>
</reference>
<evidence type="ECO:0000256" key="1">
    <source>
        <dbReference type="ARBA" id="ARBA00009498"/>
    </source>
</evidence>
<organism evidence="6 7">
    <name type="scientific">Neolamprologus brichardi</name>
    <name type="common">Fairy cichlid</name>
    <name type="synonym">Lamprologus brichardi</name>
    <dbReference type="NCBI Taxonomy" id="32507"/>
    <lineage>
        <taxon>Eukaryota</taxon>
        <taxon>Metazoa</taxon>
        <taxon>Chordata</taxon>
        <taxon>Craniata</taxon>
        <taxon>Vertebrata</taxon>
        <taxon>Euteleostomi</taxon>
        <taxon>Actinopterygii</taxon>
        <taxon>Neopterygii</taxon>
        <taxon>Teleostei</taxon>
        <taxon>Neoteleostei</taxon>
        <taxon>Acanthomorphata</taxon>
        <taxon>Ovalentaria</taxon>
        <taxon>Cichlomorphae</taxon>
        <taxon>Cichliformes</taxon>
        <taxon>Cichlidae</taxon>
        <taxon>African cichlids</taxon>
        <taxon>Pseudocrenilabrinae</taxon>
        <taxon>Lamprologini</taxon>
        <taxon>Neolamprologus</taxon>
    </lineage>
</organism>
<evidence type="ECO:0000259" key="4">
    <source>
        <dbReference type="PROSITE" id="PS50106"/>
    </source>
</evidence>
<dbReference type="AlphaFoldDB" id="A0A3Q4H3W5"/>
<dbReference type="PROSITE" id="PS50106">
    <property type="entry name" value="PDZ"/>
    <property type="match status" value="1"/>
</dbReference>
<evidence type="ECO:0008006" key="8">
    <source>
        <dbReference type="Google" id="ProtNLM"/>
    </source>
</evidence>
<dbReference type="SMART" id="SM00228">
    <property type="entry name" value="PDZ"/>
    <property type="match status" value="1"/>
</dbReference>
<proteinExistence type="inferred from homology"/>
<dbReference type="CDD" id="cd06748">
    <property type="entry name" value="PDZ_CNK1_2_3-like"/>
    <property type="match status" value="1"/>
</dbReference>
<dbReference type="InterPro" id="IPR017874">
    <property type="entry name" value="CRIC_domain"/>
</dbReference>
<comment type="similarity">
    <text evidence="1">Belongs to the CNKSR family.</text>
</comment>
<dbReference type="Bgee" id="ENSNBRG00000008617">
    <property type="expression patterns" value="Expressed in zone of skin and 2 other cell types or tissues"/>
</dbReference>
<dbReference type="InterPro" id="IPR051566">
    <property type="entry name" value="CNKSR"/>
</dbReference>
<dbReference type="InterPro" id="IPR013761">
    <property type="entry name" value="SAM/pointed_sf"/>
</dbReference>
<feature type="domain" description="SAM" evidence="3">
    <location>
        <begin position="16"/>
        <end position="72"/>
    </location>
</feature>
<feature type="domain" description="CRIC" evidence="5">
    <location>
        <begin position="80"/>
        <end position="174"/>
    </location>
</feature>
<dbReference type="SMART" id="SM00454">
    <property type="entry name" value="SAM"/>
    <property type="match status" value="1"/>
</dbReference>
<dbReference type="Gene3D" id="1.10.150.50">
    <property type="entry name" value="Transcription Factor, Ets-1"/>
    <property type="match status" value="1"/>
</dbReference>
<accession>A0A3Q4H3W5</accession>
<dbReference type="SUPFAM" id="SSF50156">
    <property type="entry name" value="PDZ domain-like"/>
    <property type="match status" value="1"/>
</dbReference>
<dbReference type="InterPro" id="IPR001660">
    <property type="entry name" value="SAM"/>
</dbReference>
<dbReference type="SUPFAM" id="SSF47769">
    <property type="entry name" value="SAM/Pointed domain"/>
    <property type="match status" value="1"/>
</dbReference>
<evidence type="ECO:0000256" key="2">
    <source>
        <dbReference type="SAM" id="MobiDB-lite"/>
    </source>
</evidence>
<dbReference type="GO" id="GO:0005737">
    <property type="term" value="C:cytoplasm"/>
    <property type="evidence" value="ECO:0007669"/>
    <property type="project" value="InterPro"/>
</dbReference>
<reference evidence="6" key="1">
    <citation type="submission" date="2025-08" db="UniProtKB">
        <authorList>
            <consortium name="Ensembl"/>
        </authorList>
    </citation>
    <scope>IDENTIFICATION</scope>
</reference>
<keyword evidence="7" id="KW-1185">Reference proteome</keyword>
<dbReference type="PANTHER" id="PTHR12844">
    <property type="entry name" value="CONNECTOR ENCHANCER OF KINASE SUPPRESSOR OF RAS"/>
    <property type="match status" value="1"/>
</dbReference>
<dbReference type="Pfam" id="PF06663">
    <property type="entry name" value="CNK2_3_dom"/>
    <property type="match status" value="1"/>
</dbReference>
<dbReference type="Proteomes" id="UP000261580">
    <property type="component" value="Unassembled WGS sequence"/>
</dbReference>
<feature type="domain" description="PDZ" evidence="4">
    <location>
        <begin position="210"/>
        <end position="292"/>
    </location>
</feature>
<evidence type="ECO:0000313" key="6">
    <source>
        <dbReference type="Ensembl" id="ENSNBRP00000011077.1"/>
    </source>
</evidence>
<dbReference type="GeneTree" id="ENSGT00940000163429"/>